<dbReference type="GO" id="GO:0016226">
    <property type="term" value="P:iron-sulfur cluster assembly"/>
    <property type="evidence" value="ECO:0007669"/>
    <property type="project" value="TreeGrafter"/>
</dbReference>
<feature type="domain" description="GCVT N-terminal" evidence="3">
    <location>
        <begin position="29"/>
        <end position="138"/>
    </location>
</feature>
<dbReference type="EMBL" id="VFPU01000002">
    <property type="protein sequence ID" value="TQM91033.1"/>
    <property type="molecule type" value="Genomic_DNA"/>
</dbReference>
<dbReference type="PIRSF" id="PIRSF006487">
    <property type="entry name" value="GcvT"/>
    <property type="match status" value="1"/>
</dbReference>
<dbReference type="Gene3D" id="2.40.30.160">
    <property type="match status" value="1"/>
</dbReference>
<evidence type="ECO:0000259" key="3">
    <source>
        <dbReference type="Pfam" id="PF01571"/>
    </source>
</evidence>
<dbReference type="NCBIfam" id="TIGR03317">
    <property type="entry name" value="ygfZ_signature"/>
    <property type="match status" value="1"/>
</dbReference>
<evidence type="ECO:0000256" key="1">
    <source>
        <dbReference type="ARBA" id="ARBA00022946"/>
    </source>
</evidence>
<evidence type="ECO:0000313" key="5">
    <source>
        <dbReference type="Proteomes" id="UP000315133"/>
    </source>
</evidence>
<name>A0A543K7N0_9MICO</name>
<dbReference type="AlphaFoldDB" id="A0A543K7N0"/>
<gene>
    <name evidence="4" type="ORF">FB476_2751</name>
</gene>
<dbReference type="PANTHER" id="PTHR22602">
    <property type="entry name" value="TRANSFERASE CAF17, MITOCHONDRIAL-RELATED"/>
    <property type="match status" value="1"/>
</dbReference>
<dbReference type="SUPFAM" id="SSF103025">
    <property type="entry name" value="Folate-binding domain"/>
    <property type="match status" value="1"/>
</dbReference>
<evidence type="ECO:0000256" key="2">
    <source>
        <dbReference type="PIRSR" id="PIRSR006487-1"/>
    </source>
</evidence>
<sequence length="349" mass="37256">MSVLLDRPGAVAGTGVDAGVAAHYGAPHKEQVLLSEGLAVVDLSHRGVVTITGPDRLTWLHSLTTQQLADLPPRTSVEALILSPKGHVEHALHVVDDGTTTWITTEPGAAPEVAGWLDSMRFMLRVEVADVTEGYAVLGEPIGSESAEGEDLSWVDPWPRPVGPQTHAYGPVGDEHPGTGRAWRELIVPRDRLEAAVGDRPLAGTWAAEALRIAAWRPRAGVDTDHRSIPHELDWLRTAVHLAKGCYRGQETVARVKNLGRPPRRVVFLHLDGSGHVLPEPGTELAPVDGGRPVGQLTSVALHHEDGPVALAVVKYTTDPQAVLLAGDVAASQTAIVPVSTERPSRPRL</sequence>
<keyword evidence="1" id="KW-0809">Transit peptide</keyword>
<dbReference type="InterPro" id="IPR006222">
    <property type="entry name" value="GCVT_N"/>
</dbReference>
<dbReference type="InterPro" id="IPR017703">
    <property type="entry name" value="YgfZ/GCV_T_CS"/>
</dbReference>
<organism evidence="4 5">
    <name type="scientific">Ornithinimicrobium humiphilum</name>
    <dbReference type="NCBI Taxonomy" id="125288"/>
    <lineage>
        <taxon>Bacteria</taxon>
        <taxon>Bacillati</taxon>
        <taxon>Actinomycetota</taxon>
        <taxon>Actinomycetes</taxon>
        <taxon>Micrococcales</taxon>
        <taxon>Ornithinimicrobiaceae</taxon>
        <taxon>Ornithinimicrobium</taxon>
    </lineage>
</organism>
<dbReference type="Proteomes" id="UP000315133">
    <property type="component" value="Unassembled WGS sequence"/>
</dbReference>
<comment type="caution">
    <text evidence="4">The sequence shown here is derived from an EMBL/GenBank/DDBJ whole genome shotgun (WGS) entry which is preliminary data.</text>
</comment>
<dbReference type="InterPro" id="IPR027266">
    <property type="entry name" value="TrmE/GcvT-like"/>
</dbReference>
<dbReference type="OrthoDB" id="9796287at2"/>
<accession>A0A543K7N0</accession>
<proteinExistence type="predicted"/>
<dbReference type="Pfam" id="PF01571">
    <property type="entry name" value="GCV_T"/>
    <property type="match status" value="1"/>
</dbReference>
<dbReference type="RefSeq" id="WP_141820378.1">
    <property type="nucleotide sequence ID" value="NZ_BAAAIL010000001.1"/>
</dbReference>
<dbReference type="Gene3D" id="3.30.1360.120">
    <property type="entry name" value="Probable tRNA modification gtpase trme, domain 1"/>
    <property type="match status" value="1"/>
</dbReference>
<dbReference type="PANTHER" id="PTHR22602:SF0">
    <property type="entry name" value="TRANSFERASE CAF17, MITOCHONDRIAL-RELATED"/>
    <property type="match status" value="1"/>
</dbReference>
<protein>
    <recommendedName>
        <fullName evidence="3">GCVT N-terminal domain-containing protein</fullName>
    </recommendedName>
</protein>
<dbReference type="InterPro" id="IPR045179">
    <property type="entry name" value="YgfZ/GcvT"/>
</dbReference>
<evidence type="ECO:0000313" key="4">
    <source>
        <dbReference type="EMBL" id="TQM91033.1"/>
    </source>
</evidence>
<reference evidence="4 5" key="1">
    <citation type="submission" date="2019-06" db="EMBL/GenBank/DDBJ databases">
        <title>Sequencing the genomes of 1000 actinobacteria strains.</title>
        <authorList>
            <person name="Klenk H.-P."/>
        </authorList>
    </citation>
    <scope>NUCLEOTIDE SEQUENCE [LARGE SCALE GENOMIC DNA]</scope>
    <source>
        <strain evidence="4 5">DSM 12362</strain>
    </source>
</reference>
<keyword evidence="5" id="KW-1185">Reference proteome</keyword>
<feature type="binding site" evidence="2">
    <location>
        <position position="185"/>
    </location>
    <ligand>
        <name>substrate</name>
    </ligand>
</feature>